<dbReference type="AlphaFoldDB" id="A0A6M3HVC4"/>
<reference evidence="2 3" key="1">
    <citation type="submission" date="2019-03" db="EMBL/GenBank/DDBJ databases">
        <title>Complete Genome Sequence of Allofrancisella frigidaquae Strain SYSU 10HL1970 Isolated from Water-Cooling Systems in China.</title>
        <authorList>
            <person name="Ohrman C."/>
            <person name="Uneklint I."/>
            <person name="Sjodin A."/>
        </authorList>
    </citation>
    <scope>NUCLEOTIDE SEQUENCE [LARGE SCALE GENOMIC DNA]</scope>
    <source>
        <strain evidence="2 3">SYSU 10HL1970</strain>
    </source>
</reference>
<evidence type="ECO:0000313" key="3">
    <source>
        <dbReference type="Proteomes" id="UP000503320"/>
    </source>
</evidence>
<dbReference type="Proteomes" id="UP000503320">
    <property type="component" value="Chromosome"/>
</dbReference>
<name>A0A6M3HVC4_9GAMM</name>
<dbReference type="RefSeq" id="WP_172107100.1">
    <property type="nucleotide sequence ID" value="NZ_CP038017.1"/>
</dbReference>
<proteinExistence type="predicted"/>
<gene>
    <name evidence="2" type="ORF">E3E15_07055</name>
</gene>
<organism evidence="2 3">
    <name type="scientific">Allofrancisella frigidaquae</name>
    <dbReference type="NCBI Taxonomy" id="1085644"/>
    <lineage>
        <taxon>Bacteria</taxon>
        <taxon>Pseudomonadati</taxon>
        <taxon>Pseudomonadota</taxon>
        <taxon>Gammaproteobacteria</taxon>
        <taxon>Thiotrichales</taxon>
        <taxon>Francisellaceae</taxon>
        <taxon>Allofrancisella</taxon>
    </lineage>
</organism>
<accession>A0A6M3HVC4</accession>
<evidence type="ECO:0000313" key="2">
    <source>
        <dbReference type="EMBL" id="QIV95114.1"/>
    </source>
</evidence>
<dbReference type="EMBL" id="CP038017">
    <property type="protein sequence ID" value="QIV95114.1"/>
    <property type="molecule type" value="Genomic_DNA"/>
</dbReference>
<protein>
    <submittedName>
        <fullName evidence="2">Uncharacterized protein</fullName>
    </submittedName>
</protein>
<keyword evidence="3" id="KW-1185">Reference proteome</keyword>
<feature type="compositionally biased region" description="Basic residues" evidence="1">
    <location>
        <begin position="13"/>
        <end position="23"/>
    </location>
</feature>
<evidence type="ECO:0000256" key="1">
    <source>
        <dbReference type="SAM" id="MobiDB-lite"/>
    </source>
</evidence>
<sequence length="443" mass="50238">MVETRSNGNNKNNKNKASFHKKTLNKYFPSKKMTTGIKSSQFATRPHQQTLNLHRQYSTDSIVEEHDGINITSRPMTAWNRQHLGNSFDQSLISNSPQSRDCEVSIGVVSTEAVPNFANSSWGKFEKKDSSVLDIKNRRLETPRVNMPFNSSLTKPVLIEQKNLAGIESLLNTLFHSHNTPENIVFIETNPDLLPDRIKVKPNMNEYTFSKFATIKNSDSRQSMTSYERIDCEGWTKHNIIETQVDNIKTSFIAIESRFIDTLFPNKIYVFIELIAHIPNKLKDNPNKVFYHIKDEVCQKIRNGQSCKGVIYPNFWNPATLNLPVYCDEERIIVRVSGDTNFKKEYQTFGAGTFKGYGITNTSPYFNTFKGSGADDNVFMQAMKLMHSNHYAPRQANLLQPVTARQGVLSGGKLGIDHPSFNVTATVSGLKRIKQVGGVWEIV</sequence>
<dbReference type="KEGG" id="afri:E3E15_07055"/>
<feature type="region of interest" description="Disordered" evidence="1">
    <location>
        <begin position="1"/>
        <end position="23"/>
    </location>
</feature>